<evidence type="ECO:0000256" key="2">
    <source>
        <dbReference type="SAM" id="Phobius"/>
    </source>
</evidence>
<evidence type="ECO:0000313" key="3">
    <source>
        <dbReference type="EMBL" id="GGC21152.1"/>
    </source>
</evidence>
<accession>A0ABQ1LC33</accession>
<feature type="region of interest" description="Disordered" evidence="1">
    <location>
        <begin position="199"/>
        <end position="238"/>
    </location>
</feature>
<keyword evidence="2" id="KW-0812">Transmembrane</keyword>
<dbReference type="EMBL" id="BMFC01000019">
    <property type="protein sequence ID" value="GGC21152.1"/>
    <property type="molecule type" value="Genomic_DNA"/>
</dbReference>
<name>A0ABQ1LC33_9RHOB</name>
<comment type="caution">
    <text evidence="3">The sequence shown here is derived from an EMBL/GenBank/DDBJ whole genome shotgun (WGS) entry which is preliminary data.</text>
</comment>
<dbReference type="Proteomes" id="UP000645462">
    <property type="component" value="Unassembled WGS sequence"/>
</dbReference>
<reference evidence="4" key="1">
    <citation type="journal article" date="2019" name="Int. J. Syst. Evol. Microbiol.">
        <title>The Global Catalogue of Microorganisms (GCM) 10K type strain sequencing project: providing services to taxonomists for standard genome sequencing and annotation.</title>
        <authorList>
            <consortium name="The Broad Institute Genomics Platform"/>
            <consortium name="The Broad Institute Genome Sequencing Center for Infectious Disease"/>
            <person name="Wu L."/>
            <person name="Ma J."/>
        </authorList>
    </citation>
    <scope>NUCLEOTIDE SEQUENCE [LARGE SCALE GENOMIC DNA]</scope>
    <source>
        <strain evidence="4">CGMCC 1.12478</strain>
    </source>
</reference>
<organism evidence="3 4">
    <name type="scientific">Marivita lacus</name>
    <dbReference type="NCBI Taxonomy" id="1323742"/>
    <lineage>
        <taxon>Bacteria</taxon>
        <taxon>Pseudomonadati</taxon>
        <taxon>Pseudomonadota</taxon>
        <taxon>Alphaproteobacteria</taxon>
        <taxon>Rhodobacterales</taxon>
        <taxon>Roseobacteraceae</taxon>
        <taxon>Marivita</taxon>
    </lineage>
</organism>
<sequence>MSTTPPTEIETSIQLALEAAAAANDAASDVATLSSDTKAAADRLDTFAQVMKPVMIGVVAGSVLAIAIGGLVYFRTLSEMRLATATQMEALALFSTSVDDLKAQIAAMETLDETLATLQTDQQDAFAALEATVQAAMQSTEAEAGPLSDTEGASPLDQQMLRGLSDTVEQNHQTTRDAVTQGLSDLQLALSRMLADRPVEAAAPQAAPRPVAKPAASPKPRPTARPAAQPRPNPYSFP</sequence>
<dbReference type="RefSeq" id="WP_188484086.1">
    <property type="nucleotide sequence ID" value="NZ_BMFC01000019.1"/>
</dbReference>
<keyword evidence="2" id="KW-1133">Transmembrane helix</keyword>
<evidence type="ECO:0000256" key="1">
    <source>
        <dbReference type="SAM" id="MobiDB-lite"/>
    </source>
</evidence>
<protein>
    <submittedName>
        <fullName evidence="3">Uncharacterized protein</fullName>
    </submittedName>
</protein>
<evidence type="ECO:0000313" key="4">
    <source>
        <dbReference type="Proteomes" id="UP000645462"/>
    </source>
</evidence>
<proteinExistence type="predicted"/>
<keyword evidence="2" id="KW-0472">Membrane</keyword>
<gene>
    <name evidence="3" type="ORF">GCM10011363_42240</name>
</gene>
<feature type="compositionally biased region" description="Pro residues" evidence="1">
    <location>
        <begin position="217"/>
        <end position="238"/>
    </location>
</feature>
<feature type="transmembrane region" description="Helical" evidence="2">
    <location>
        <begin position="54"/>
        <end position="74"/>
    </location>
</feature>
<keyword evidence="4" id="KW-1185">Reference proteome</keyword>
<feature type="compositionally biased region" description="Low complexity" evidence="1">
    <location>
        <begin position="200"/>
        <end position="216"/>
    </location>
</feature>